<organism evidence="1 2">
    <name type="scientific">Deinococcus roseus</name>
    <dbReference type="NCBI Taxonomy" id="392414"/>
    <lineage>
        <taxon>Bacteria</taxon>
        <taxon>Thermotogati</taxon>
        <taxon>Deinococcota</taxon>
        <taxon>Deinococci</taxon>
        <taxon>Deinococcales</taxon>
        <taxon>Deinococcaceae</taxon>
        <taxon>Deinococcus</taxon>
    </lineage>
</organism>
<comment type="caution">
    <text evidence="1">The sequence shown here is derived from an EMBL/GenBank/DDBJ whole genome shotgun (WGS) entry which is preliminary data.</text>
</comment>
<dbReference type="Pfam" id="PF10604">
    <property type="entry name" value="Polyketide_cyc2"/>
    <property type="match status" value="1"/>
</dbReference>
<evidence type="ECO:0000313" key="2">
    <source>
        <dbReference type="Proteomes" id="UP000632222"/>
    </source>
</evidence>
<dbReference type="EMBL" id="BMOD01000040">
    <property type="protein sequence ID" value="GGJ57700.1"/>
    <property type="molecule type" value="Genomic_DNA"/>
</dbReference>
<sequence length="140" mass="15800">MNPHQHTTTIQADPNKLWALCANPALWSRWDPEVQEATLEGSMRIGATGQLTTVKGQRFPFRVLVCDPSQTLLLSHPLSVGVDLLLKLHWEGNPAGIQLTGEIQLVGPMAALKYRMSKVQLLQRLEQRVHGLRRELESYR</sequence>
<reference evidence="2" key="1">
    <citation type="journal article" date="2019" name="Int. J. Syst. Evol. Microbiol.">
        <title>The Global Catalogue of Microorganisms (GCM) 10K type strain sequencing project: providing services to taxonomists for standard genome sequencing and annotation.</title>
        <authorList>
            <consortium name="The Broad Institute Genomics Platform"/>
            <consortium name="The Broad Institute Genome Sequencing Center for Infectious Disease"/>
            <person name="Wu L."/>
            <person name="Ma J."/>
        </authorList>
    </citation>
    <scope>NUCLEOTIDE SEQUENCE [LARGE SCALE GENOMIC DNA]</scope>
    <source>
        <strain evidence="2">JCM 14370</strain>
    </source>
</reference>
<name>A0ABQ2DH04_9DEIO</name>
<keyword evidence="2" id="KW-1185">Reference proteome</keyword>
<accession>A0ABQ2DH04</accession>
<evidence type="ECO:0008006" key="3">
    <source>
        <dbReference type="Google" id="ProtNLM"/>
    </source>
</evidence>
<gene>
    <name evidence="1" type="ORF">GCM10008938_49730</name>
</gene>
<dbReference type="SUPFAM" id="SSF55961">
    <property type="entry name" value="Bet v1-like"/>
    <property type="match status" value="1"/>
</dbReference>
<proteinExistence type="predicted"/>
<dbReference type="Proteomes" id="UP000632222">
    <property type="component" value="Unassembled WGS sequence"/>
</dbReference>
<dbReference type="InterPro" id="IPR019587">
    <property type="entry name" value="Polyketide_cyclase/dehydratase"/>
</dbReference>
<dbReference type="InterPro" id="IPR023393">
    <property type="entry name" value="START-like_dom_sf"/>
</dbReference>
<protein>
    <recommendedName>
        <fullName evidence="3">Polyketide cyclase</fullName>
    </recommendedName>
</protein>
<dbReference type="Gene3D" id="3.30.530.20">
    <property type="match status" value="1"/>
</dbReference>
<dbReference type="RefSeq" id="WP_189008780.1">
    <property type="nucleotide sequence ID" value="NZ_BMOD01000040.1"/>
</dbReference>
<evidence type="ECO:0000313" key="1">
    <source>
        <dbReference type="EMBL" id="GGJ57700.1"/>
    </source>
</evidence>